<organism evidence="2 3">
    <name type="scientific">Lactobacillus johnsonii</name>
    <dbReference type="NCBI Taxonomy" id="33959"/>
    <lineage>
        <taxon>Bacteria</taxon>
        <taxon>Bacillati</taxon>
        <taxon>Bacillota</taxon>
        <taxon>Bacilli</taxon>
        <taxon>Lactobacillales</taxon>
        <taxon>Lactobacillaceae</taxon>
        <taxon>Lactobacillus</taxon>
    </lineage>
</organism>
<evidence type="ECO:0000313" key="3">
    <source>
        <dbReference type="Proteomes" id="UP000464749"/>
    </source>
</evidence>
<evidence type="ECO:0000256" key="1">
    <source>
        <dbReference type="SAM" id="Phobius"/>
    </source>
</evidence>
<accession>A0A9X7THV9</accession>
<keyword evidence="1" id="KW-0472">Membrane</keyword>
<keyword evidence="1" id="KW-1133">Transmembrane helix</keyword>
<feature type="transmembrane region" description="Helical" evidence="1">
    <location>
        <begin position="45"/>
        <end position="71"/>
    </location>
</feature>
<evidence type="ECO:0000313" key="2">
    <source>
        <dbReference type="EMBL" id="QIA88515.1"/>
    </source>
</evidence>
<proteinExistence type="predicted"/>
<sequence>MLNWVLNSGNWGIGLLLAAVGIGLIGVALIDIFKSVKGDPKNWPGVIIGLLIGLFGGFFLIVGATGFINIFKSKSNEIPRA</sequence>
<name>A0A9X7THV9_LACJH</name>
<dbReference type="AlphaFoldDB" id="A0A9X7THV9"/>
<keyword evidence="2" id="KW-0614">Plasmid</keyword>
<geneLocation type="plasmid" evidence="2 3">
    <name>unnamed1</name>
</geneLocation>
<keyword evidence="1" id="KW-0812">Transmembrane</keyword>
<dbReference type="EMBL" id="CP040855">
    <property type="protein sequence ID" value="QIA88515.1"/>
    <property type="molecule type" value="Genomic_DNA"/>
</dbReference>
<dbReference type="RefSeq" id="WP_163588881.1">
    <property type="nucleotide sequence ID" value="NZ_CP040855.1"/>
</dbReference>
<protein>
    <submittedName>
        <fullName evidence="2">Uncharacterized protein</fullName>
    </submittedName>
</protein>
<gene>
    <name evidence="2" type="ORF">FEE39_09720</name>
</gene>
<feature type="transmembrane region" description="Helical" evidence="1">
    <location>
        <begin position="12"/>
        <end position="33"/>
    </location>
</feature>
<reference evidence="2 3" key="1">
    <citation type="submission" date="2019-06" db="EMBL/GenBank/DDBJ databases">
        <title>Whole genome sequencing of Lactobacillus johnsonii strain G2A.</title>
        <authorList>
            <person name="Conlan S."/>
            <person name="Thomas P.J."/>
            <person name="Mullikin J."/>
            <person name="Singer J."/>
            <person name="Weaver C."/>
            <person name="Segre J.A."/>
        </authorList>
    </citation>
    <scope>NUCLEOTIDE SEQUENCE [LARGE SCALE GENOMIC DNA]</scope>
    <source>
        <strain evidence="2 3">G2A</strain>
        <plasmid evidence="2 3">unnamed1</plasmid>
    </source>
</reference>
<dbReference type="Proteomes" id="UP000464749">
    <property type="component" value="Plasmid unnamed1"/>
</dbReference>